<evidence type="ECO:0000313" key="3">
    <source>
        <dbReference type="EMBL" id="MCP8888342.1"/>
    </source>
</evidence>
<proteinExistence type="predicted"/>
<dbReference type="EMBL" id="JAMWDU010000005">
    <property type="protein sequence ID" value="MCP8888342.1"/>
    <property type="molecule type" value="Genomic_DNA"/>
</dbReference>
<dbReference type="RefSeq" id="WP_254675396.1">
    <property type="nucleotide sequence ID" value="NZ_JAMWDU010000005.1"/>
</dbReference>
<keyword evidence="1" id="KW-1133">Transmembrane helix</keyword>
<sequence>METPSRSFNGPYVIVGVALLAVAAITVWDASTMRIRAQYGVGADAASYLIAGFLVLLAAGHFIGAFRKSDDLDAEPTDWRAIGWIALALTGLVSAIGLGAGFILGSTLLFAFTARAFGRRALLVDLLIGAALAVLVYFLFHGLLTLHLPEGPLERLL</sequence>
<feature type="transmembrane region" description="Helical" evidence="1">
    <location>
        <begin position="12"/>
        <end position="33"/>
    </location>
</feature>
<organism evidence="3 4">
    <name type="scientific">Devosia ureilytica</name>
    <dbReference type="NCBI Taxonomy" id="2952754"/>
    <lineage>
        <taxon>Bacteria</taxon>
        <taxon>Pseudomonadati</taxon>
        <taxon>Pseudomonadota</taxon>
        <taxon>Alphaproteobacteria</taxon>
        <taxon>Hyphomicrobiales</taxon>
        <taxon>Devosiaceae</taxon>
        <taxon>Devosia</taxon>
    </lineage>
</organism>
<feature type="transmembrane region" description="Helical" evidence="1">
    <location>
        <begin position="122"/>
        <end position="140"/>
    </location>
</feature>
<comment type="caution">
    <text evidence="3">The sequence shown here is derived from an EMBL/GenBank/DDBJ whole genome shotgun (WGS) entry which is preliminary data.</text>
</comment>
<evidence type="ECO:0000256" key="1">
    <source>
        <dbReference type="SAM" id="Phobius"/>
    </source>
</evidence>
<feature type="domain" description="DUF1468" evidence="2">
    <location>
        <begin position="14"/>
        <end position="149"/>
    </location>
</feature>
<gene>
    <name evidence="3" type="ORF">NF348_14570</name>
</gene>
<keyword evidence="1" id="KW-0472">Membrane</keyword>
<dbReference type="InterPro" id="IPR009936">
    <property type="entry name" value="DUF1468"/>
</dbReference>
<keyword evidence="4" id="KW-1185">Reference proteome</keyword>
<keyword evidence="1" id="KW-0812">Transmembrane</keyword>
<feature type="transmembrane region" description="Helical" evidence="1">
    <location>
        <begin position="45"/>
        <end position="64"/>
    </location>
</feature>
<name>A0A9Q4AQM7_9HYPH</name>
<evidence type="ECO:0000259" key="2">
    <source>
        <dbReference type="Pfam" id="PF07331"/>
    </source>
</evidence>
<feature type="transmembrane region" description="Helical" evidence="1">
    <location>
        <begin position="84"/>
        <end position="110"/>
    </location>
</feature>
<accession>A0A9Q4AQM7</accession>
<dbReference type="Pfam" id="PF07331">
    <property type="entry name" value="TctB"/>
    <property type="match status" value="1"/>
</dbReference>
<protein>
    <submittedName>
        <fullName evidence="3">Tripartite tricarboxylate transporter TctB family protein</fullName>
    </submittedName>
</protein>
<reference evidence="3" key="1">
    <citation type="submission" date="2022-06" db="EMBL/GenBank/DDBJ databases">
        <title>Devosia sp. XJ19-45 genome assembly.</title>
        <authorList>
            <person name="Li B."/>
            <person name="Cai M."/>
            <person name="Nie G."/>
            <person name="Li W."/>
        </authorList>
    </citation>
    <scope>NUCLEOTIDE SEQUENCE</scope>
    <source>
        <strain evidence="3">XJ19-45</strain>
    </source>
</reference>
<dbReference type="AlphaFoldDB" id="A0A9Q4AQM7"/>
<dbReference type="Proteomes" id="UP001060275">
    <property type="component" value="Unassembled WGS sequence"/>
</dbReference>
<evidence type="ECO:0000313" key="4">
    <source>
        <dbReference type="Proteomes" id="UP001060275"/>
    </source>
</evidence>